<dbReference type="Pfam" id="PF00171">
    <property type="entry name" value="Aldedh"/>
    <property type="match status" value="1"/>
</dbReference>
<organism evidence="7 8">
    <name type="scientific">Xanthomonas bonasiae</name>
    <dbReference type="NCBI Taxonomy" id="2810351"/>
    <lineage>
        <taxon>Bacteria</taxon>
        <taxon>Pseudomonadati</taxon>
        <taxon>Pseudomonadota</taxon>
        <taxon>Gammaproteobacteria</taxon>
        <taxon>Lysobacterales</taxon>
        <taxon>Lysobacteraceae</taxon>
        <taxon>Xanthomonas</taxon>
    </lineage>
</organism>
<dbReference type="PROSITE" id="PS00687">
    <property type="entry name" value="ALDEHYDE_DEHYDR_GLU"/>
    <property type="match status" value="1"/>
</dbReference>
<dbReference type="InterPro" id="IPR016161">
    <property type="entry name" value="Ald_DH/histidinol_DH"/>
</dbReference>
<evidence type="ECO:0000256" key="2">
    <source>
        <dbReference type="ARBA" id="ARBA00023002"/>
    </source>
</evidence>
<name>A0ABS3AX62_9XANT</name>
<evidence type="ECO:0000256" key="5">
    <source>
        <dbReference type="RuleBase" id="RU003345"/>
    </source>
</evidence>
<dbReference type="InterPro" id="IPR015590">
    <property type="entry name" value="Aldehyde_DH_dom"/>
</dbReference>
<evidence type="ECO:0000313" key="7">
    <source>
        <dbReference type="EMBL" id="MBN6100695.1"/>
    </source>
</evidence>
<dbReference type="InterPro" id="IPR029510">
    <property type="entry name" value="Ald_DH_CS_GLU"/>
</dbReference>
<comment type="caution">
    <text evidence="7">The sequence shown here is derived from an EMBL/GenBank/DDBJ whole genome shotgun (WGS) entry which is preliminary data.</text>
</comment>
<keyword evidence="2 5" id="KW-0560">Oxidoreductase</keyword>
<accession>A0ABS3AX62</accession>
<evidence type="ECO:0000259" key="6">
    <source>
        <dbReference type="Pfam" id="PF00171"/>
    </source>
</evidence>
<dbReference type="SUPFAM" id="SSF53720">
    <property type="entry name" value="ALDH-like"/>
    <property type="match status" value="1"/>
</dbReference>
<dbReference type="EMBL" id="JAFIWB010000001">
    <property type="protein sequence ID" value="MBN6100695.1"/>
    <property type="molecule type" value="Genomic_DNA"/>
</dbReference>
<gene>
    <name evidence="7" type="ORF">JR064_00775</name>
</gene>
<keyword evidence="8" id="KW-1185">Reference proteome</keyword>
<dbReference type="Gene3D" id="3.40.309.10">
    <property type="entry name" value="Aldehyde Dehydrogenase, Chain A, domain 2"/>
    <property type="match status" value="1"/>
</dbReference>
<evidence type="ECO:0000256" key="3">
    <source>
        <dbReference type="ARBA" id="ARBA00023027"/>
    </source>
</evidence>
<feature type="active site" evidence="4">
    <location>
        <position position="271"/>
    </location>
</feature>
<evidence type="ECO:0000256" key="1">
    <source>
        <dbReference type="ARBA" id="ARBA00009986"/>
    </source>
</evidence>
<dbReference type="InterPro" id="IPR016163">
    <property type="entry name" value="Ald_DH_C"/>
</dbReference>
<feature type="domain" description="Aldehyde dehydrogenase" evidence="6">
    <location>
        <begin position="32"/>
        <end position="491"/>
    </location>
</feature>
<dbReference type="PANTHER" id="PTHR42986:SF1">
    <property type="entry name" value="BENZALDEHYDE DEHYDROGENASE YFMT"/>
    <property type="match status" value="1"/>
</dbReference>
<keyword evidence="3" id="KW-0520">NAD</keyword>
<dbReference type="PANTHER" id="PTHR42986">
    <property type="entry name" value="BENZALDEHYDE DEHYDROGENASE YFMT"/>
    <property type="match status" value="1"/>
</dbReference>
<evidence type="ECO:0000313" key="8">
    <source>
        <dbReference type="Proteomes" id="UP000695802"/>
    </source>
</evidence>
<dbReference type="InterPro" id="IPR016162">
    <property type="entry name" value="Ald_DH_N"/>
</dbReference>
<sequence length="503" mass="53985">MPNACPPPPRTTTVSDSRYPNDFTGQYIAGQWRPGSAGTLLQDRNPYDQSLLTEIANASRADLDAAYRSAAAVQRDWARALPRERAAVFLRAAEVIERRHAEIVDWLIAESGSTRLKAEMEWGALRADALAAATMPSRVAGRILPVDIAGKESRVYRSPLGVVGVISPWNWPLHLSSRSVAPALALGNGVVLKPAEDTPVTGGLLLARIYEEAGLPPGLFNVVVGQVGEIGDAFTLHPIPKFISFTGSTRVGRRIGELAVSGPRLKRVGLELGGNAPCVVLDDADLERAVTGAIVGRFLHQGQICMSSNRIIVQAPLYDRFVEAFVERARGLKVGDPNLADTVIGPLINARQLQAATQRLAAAQAEGQRQVLGGAPIGQVLPPQVFVDVANDSALAQTEQFCPIAPLIRAADEEDALRMANATEFGLSSAVFTGDAARGLRFAQRIEAGMTHINDISPNDDPSAMFGGEKNSGIGRFNSDWIIDEFTTDHWISVQHQAYAAPF</sequence>
<protein>
    <submittedName>
        <fullName evidence="7">Aldehyde dehydrogenase family protein</fullName>
    </submittedName>
</protein>
<evidence type="ECO:0000256" key="4">
    <source>
        <dbReference type="PROSITE-ProRule" id="PRU10007"/>
    </source>
</evidence>
<reference evidence="7 8" key="1">
    <citation type="submission" date="2021-02" db="EMBL/GenBank/DDBJ databases">
        <title>Taxonomically Unique Crown Gall-Associated Xanthomonas Stains Have Deficiency in Virulence Repertories.</title>
        <authorList>
            <person name="Mafakheri H."/>
            <person name="Taghavi S.M."/>
            <person name="Dimkic I."/>
            <person name="Nemanja K."/>
            <person name="Osdaghi E."/>
        </authorList>
    </citation>
    <scope>NUCLEOTIDE SEQUENCE [LARGE SCALE GENOMIC DNA]</scope>
    <source>
        <strain evidence="7 8">FX4</strain>
    </source>
</reference>
<dbReference type="Proteomes" id="UP000695802">
    <property type="component" value="Unassembled WGS sequence"/>
</dbReference>
<proteinExistence type="inferred from homology"/>
<dbReference type="Gene3D" id="3.40.605.10">
    <property type="entry name" value="Aldehyde Dehydrogenase, Chain A, domain 1"/>
    <property type="match status" value="1"/>
</dbReference>
<comment type="similarity">
    <text evidence="1 5">Belongs to the aldehyde dehydrogenase family.</text>
</comment>